<dbReference type="InterPro" id="IPR002508">
    <property type="entry name" value="MurNAc-LAA_cat"/>
</dbReference>
<dbReference type="OrthoDB" id="9772024at2"/>
<feature type="domain" description="SH3b" evidence="5">
    <location>
        <begin position="33"/>
        <end position="103"/>
    </location>
</feature>
<evidence type="ECO:0000313" key="6">
    <source>
        <dbReference type="EMBL" id="OWZ84650.1"/>
    </source>
</evidence>
<feature type="compositionally biased region" description="Basic and acidic residues" evidence="3">
    <location>
        <begin position="110"/>
        <end position="127"/>
    </location>
</feature>
<evidence type="ECO:0000256" key="1">
    <source>
        <dbReference type="ARBA" id="ARBA00022801"/>
    </source>
</evidence>
<dbReference type="PANTHER" id="PTHR30404">
    <property type="entry name" value="N-ACETYLMURAMOYL-L-ALANINE AMIDASE"/>
    <property type="match status" value="1"/>
</dbReference>
<dbReference type="GO" id="GO:0009253">
    <property type="term" value="P:peptidoglycan catabolic process"/>
    <property type="evidence" value="ECO:0007669"/>
    <property type="project" value="InterPro"/>
</dbReference>
<keyword evidence="1" id="KW-0378">Hydrolase</keyword>
<dbReference type="AlphaFoldDB" id="A0A226C2N7"/>
<evidence type="ECO:0000256" key="3">
    <source>
        <dbReference type="SAM" id="MobiDB-lite"/>
    </source>
</evidence>
<proteinExistence type="predicted"/>
<dbReference type="Gene3D" id="2.30.30.40">
    <property type="entry name" value="SH3 Domains"/>
    <property type="match status" value="1"/>
</dbReference>
<dbReference type="SUPFAM" id="SSF53187">
    <property type="entry name" value="Zn-dependent exopeptidases"/>
    <property type="match status" value="1"/>
</dbReference>
<dbReference type="Proteomes" id="UP000214588">
    <property type="component" value="Unassembled WGS sequence"/>
</dbReference>
<name>A0A226C2N7_9FIRM</name>
<dbReference type="CDD" id="cd02696">
    <property type="entry name" value="MurNAc-LAA"/>
    <property type="match status" value="1"/>
</dbReference>
<dbReference type="InterPro" id="IPR003646">
    <property type="entry name" value="SH3-like_bac-type"/>
</dbReference>
<protein>
    <submittedName>
        <fullName evidence="6">N-acetylmuramoyl-L-alanine amidase</fullName>
    </submittedName>
</protein>
<dbReference type="RefSeq" id="WP_089022720.1">
    <property type="nucleotide sequence ID" value="NZ_NIQC01000003.1"/>
</dbReference>
<dbReference type="Gene3D" id="3.40.630.40">
    <property type="entry name" value="Zn-dependent exopeptidases"/>
    <property type="match status" value="1"/>
</dbReference>
<dbReference type="PANTHER" id="PTHR30404:SF0">
    <property type="entry name" value="N-ACETYLMURAMOYL-L-ALANINE AMIDASE AMIC"/>
    <property type="match status" value="1"/>
</dbReference>
<feature type="chain" id="PRO_5038491934" evidence="4">
    <location>
        <begin position="26"/>
        <end position="324"/>
    </location>
</feature>
<evidence type="ECO:0000313" key="7">
    <source>
        <dbReference type="Proteomes" id="UP000214588"/>
    </source>
</evidence>
<gene>
    <name evidence="6" type="ORF">CDO51_02500</name>
</gene>
<feature type="region of interest" description="Disordered" evidence="3">
    <location>
        <begin position="106"/>
        <end position="127"/>
    </location>
</feature>
<dbReference type="Pfam" id="PF08239">
    <property type="entry name" value="SH3_3"/>
    <property type="match status" value="1"/>
</dbReference>
<organism evidence="6 7">
    <name type="scientific">Natranaerobius trueperi</name>
    <dbReference type="NCBI Taxonomy" id="759412"/>
    <lineage>
        <taxon>Bacteria</taxon>
        <taxon>Bacillati</taxon>
        <taxon>Bacillota</taxon>
        <taxon>Clostridia</taxon>
        <taxon>Natranaerobiales</taxon>
        <taxon>Natranaerobiaceae</taxon>
        <taxon>Natranaerobius</taxon>
    </lineage>
</organism>
<dbReference type="Pfam" id="PF01520">
    <property type="entry name" value="Amidase_3"/>
    <property type="match status" value="1"/>
</dbReference>
<dbReference type="EMBL" id="NIQC01000003">
    <property type="protein sequence ID" value="OWZ84650.1"/>
    <property type="molecule type" value="Genomic_DNA"/>
</dbReference>
<dbReference type="GO" id="GO:0071555">
    <property type="term" value="P:cell wall organization"/>
    <property type="evidence" value="ECO:0007669"/>
    <property type="project" value="UniProtKB-KW"/>
</dbReference>
<dbReference type="PROSITE" id="PS51781">
    <property type="entry name" value="SH3B"/>
    <property type="match status" value="1"/>
</dbReference>
<comment type="caution">
    <text evidence="6">The sequence shown here is derived from an EMBL/GenBank/DDBJ whole genome shotgun (WGS) entry which is preliminary data.</text>
</comment>
<keyword evidence="2" id="KW-0961">Cell wall biogenesis/degradation</keyword>
<dbReference type="InterPro" id="IPR050695">
    <property type="entry name" value="N-acetylmuramoyl_amidase_3"/>
</dbReference>
<reference evidence="6 7" key="1">
    <citation type="submission" date="2017-06" db="EMBL/GenBank/DDBJ databases">
        <title>Draft Genome Sequence of Natranaerobius trueperi halophilic, alkalithermophilic bacteria from soda lakes.</title>
        <authorList>
            <person name="Zhao B."/>
        </authorList>
    </citation>
    <scope>NUCLEOTIDE SEQUENCE [LARGE SCALE GENOMIC DNA]</scope>
    <source>
        <strain evidence="6 7">DSM 18760</strain>
    </source>
</reference>
<feature type="signal peptide" evidence="4">
    <location>
        <begin position="1"/>
        <end position="25"/>
    </location>
</feature>
<keyword evidence="7" id="KW-1185">Reference proteome</keyword>
<dbReference type="GO" id="GO:0030288">
    <property type="term" value="C:outer membrane-bounded periplasmic space"/>
    <property type="evidence" value="ECO:0007669"/>
    <property type="project" value="TreeGrafter"/>
</dbReference>
<dbReference type="SMART" id="SM00287">
    <property type="entry name" value="SH3b"/>
    <property type="match status" value="1"/>
</dbReference>
<evidence type="ECO:0000256" key="4">
    <source>
        <dbReference type="SAM" id="SignalP"/>
    </source>
</evidence>
<dbReference type="GO" id="GO:0008745">
    <property type="term" value="F:N-acetylmuramoyl-L-alanine amidase activity"/>
    <property type="evidence" value="ECO:0007669"/>
    <property type="project" value="InterPro"/>
</dbReference>
<accession>A0A226C2N7</accession>
<dbReference type="SMART" id="SM00646">
    <property type="entry name" value="Ami_3"/>
    <property type="match status" value="1"/>
</dbReference>
<sequence length="324" mass="36024">MKKIKLLVSLVAVALLLVISGPMFNDEDSAQALEKAEILADTLNVRSGPGIDHSLIDQVNASESYYVVDEHTNDDNGEWVKISLSESTEKEGWVSANFVNKIEDDEETEVDKLDKDEEKAQENKTKEIEQRNLAKEVQETPLEGAKIVLDPGHGGHDPGAVGPTGLTEKEVVVDVGHRTKEELEELGADVHLTREGDEFISLFNRANMANQMGADLFISIHANGALNRKAQGTETYYSSLRNPNDYQLAQSLQDGMVNTLNRQDKGIFDRNFSVLRNAHMPAALVELAYLSNYEEEELMRTDQFRQNAAEGISDGIVDYVENFL</sequence>
<evidence type="ECO:0000259" key="5">
    <source>
        <dbReference type="PROSITE" id="PS51781"/>
    </source>
</evidence>
<keyword evidence="4" id="KW-0732">Signal</keyword>
<evidence type="ECO:0000256" key="2">
    <source>
        <dbReference type="ARBA" id="ARBA00023316"/>
    </source>
</evidence>